<dbReference type="Pfam" id="PF12950">
    <property type="entry name" value="TaqI_C"/>
    <property type="match status" value="1"/>
</dbReference>
<dbReference type="PROSITE" id="PS00092">
    <property type="entry name" value="N6_MTASE"/>
    <property type="match status" value="1"/>
</dbReference>
<gene>
    <name evidence="10" type="ORF">E4N74_00910</name>
</gene>
<dbReference type="AlphaFoldDB" id="A0AAE9MTE2"/>
<dbReference type="PRINTS" id="PR00507">
    <property type="entry name" value="N12N6MTFRASE"/>
</dbReference>
<evidence type="ECO:0000256" key="2">
    <source>
        <dbReference type="ARBA" id="ARBA00022603"/>
    </source>
</evidence>
<keyword evidence="2" id="KW-0489">Methyltransferase</keyword>
<keyword evidence="6" id="KW-0238">DNA-binding</keyword>
<dbReference type="InterPro" id="IPR025931">
    <property type="entry name" value="TaqI_C"/>
</dbReference>
<dbReference type="GO" id="GO:0009307">
    <property type="term" value="P:DNA restriction-modification system"/>
    <property type="evidence" value="ECO:0007669"/>
    <property type="project" value="UniProtKB-KW"/>
</dbReference>
<dbReference type="Gene3D" id="3.90.1570.30">
    <property type="match status" value="1"/>
</dbReference>
<dbReference type="GO" id="GO:0009007">
    <property type="term" value="F:site-specific DNA-methyltransferase (adenine-specific) activity"/>
    <property type="evidence" value="ECO:0007669"/>
    <property type="project" value="UniProtKB-EC"/>
</dbReference>
<comment type="catalytic activity">
    <reaction evidence="7">
        <text>a 2'-deoxyadenosine in DNA + S-adenosyl-L-methionine = an N(6)-methyl-2'-deoxyadenosine in DNA + S-adenosyl-L-homocysteine + H(+)</text>
        <dbReference type="Rhea" id="RHEA:15197"/>
        <dbReference type="Rhea" id="RHEA-COMP:12418"/>
        <dbReference type="Rhea" id="RHEA-COMP:12419"/>
        <dbReference type="ChEBI" id="CHEBI:15378"/>
        <dbReference type="ChEBI" id="CHEBI:57856"/>
        <dbReference type="ChEBI" id="CHEBI:59789"/>
        <dbReference type="ChEBI" id="CHEBI:90615"/>
        <dbReference type="ChEBI" id="CHEBI:90616"/>
        <dbReference type="EC" id="2.1.1.72"/>
    </reaction>
</comment>
<evidence type="ECO:0000256" key="1">
    <source>
        <dbReference type="ARBA" id="ARBA00011900"/>
    </source>
</evidence>
<evidence type="ECO:0000256" key="3">
    <source>
        <dbReference type="ARBA" id="ARBA00022679"/>
    </source>
</evidence>
<feature type="domain" description="Type II methyltransferase M.TaqI-like" evidence="8">
    <location>
        <begin position="466"/>
        <end position="666"/>
    </location>
</feature>
<dbReference type="GO" id="GO:0032259">
    <property type="term" value="P:methylation"/>
    <property type="evidence" value="ECO:0007669"/>
    <property type="project" value="UniProtKB-KW"/>
</dbReference>
<protein>
    <recommendedName>
        <fullName evidence="1">site-specific DNA-methyltransferase (adenine-specific)</fullName>
        <ecNumber evidence="1">2.1.1.72</ecNumber>
    </recommendedName>
</protein>
<accession>A0AAE9MTE2</accession>
<evidence type="ECO:0000256" key="4">
    <source>
        <dbReference type="ARBA" id="ARBA00022691"/>
    </source>
</evidence>
<name>A0AAE9MTE2_9SPIR</name>
<keyword evidence="4" id="KW-0949">S-adenosyl-L-methionine</keyword>
<evidence type="ECO:0000256" key="7">
    <source>
        <dbReference type="ARBA" id="ARBA00047942"/>
    </source>
</evidence>
<evidence type="ECO:0000313" key="11">
    <source>
        <dbReference type="Proteomes" id="UP001058682"/>
    </source>
</evidence>
<reference evidence="10" key="1">
    <citation type="submission" date="2019-04" db="EMBL/GenBank/DDBJ databases">
        <title>Whole genome sequencing of oral phylogroup 2 treponemes.</title>
        <authorList>
            <person name="Chan Y."/>
            <person name="Zeng H.H."/>
            <person name="Yu X.L."/>
            <person name="Leung W.K."/>
            <person name="Watt R.M."/>
        </authorList>
    </citation>
    <scope>NUCLEOTIDE SEQUENCE</scope>
    <source>
        <strain evidence="10">OMZ 835</strain>
    </source>
</reference>
<sequence>MSIKAKDMTPAERKERVAQLVKQFKENEAFYLSKDFVESEVRNKFIDPLLECLKWDVKNEKGARHDRQEVITEDRVVMNGQVKHPDYTLCYGGERKMYVEAKQPSVDLKTNPEPALQVRRYAYTSKMPIAVLTDFQELAIYDTRIKPSEKDTAATARIEYLTYDKFSENFESLYDKISWDAVDLGTFDTYYEGNKDKRGTATVDDDILNMIEKWRTVLAEDIALHNEGIDEFNLTGAVQKIIDRLLFLRICEDKEIEEGNQLKKIAEQKTAVYKNVQRLFESANAKFNAGLFAPDRWLDGLAVEDKTLISIINALYYPECQYEFSVLPVEILGSIYERFLGKIIRFTRKTKNGHSIEILEKPEVQKAGGVYYTPPYIVKYIVENTIGKKLAGRTPDEVSRLRFVDPACGSGSFLVGAYQYLLDWHLDWYYAEKQRTQAEKQGLIYKDAATQGYKLSIEEKKRILLNNIYGVDIDAQAVEVTKLSLFLKLLENGGKALSATGQASLFRTSDIQAKILPDMSHNIKCGNSLIGTDYYAGKDLTLFGIEEQRKVNAFDWDAQFPDIFADGGFDCVIGNPPYVRIQTLNDTNSESVEYYNEKYKAVASGSYDLYLLFIYKGYTLLDKDGLLGFIQPHKFFQAEMGAKLRILLKKNTAVSQIVDFTTNQVFANATTYTCLLFLSNFNKDSFEYKKFELGEDFTKLEHLTFDKINYSALADDGWFFNVEKKDELLQKIQMQKYNFKDITVKIFKGSSTGNDKIFLFDLLQDKGDTVIVKSELSDGSVEIEKGILRKFLYGESIRRYQPYTQIKYLLFPYKKTNGKYELIYAKEMKNTYPLCFNYLLKFKTLLMTRKIPLTNDNFYKYSAARSLNDYEQPKILIPDMLVSNRMGFDVHGEFFTGPAIHCPVFNEIGCKVSEKIYLAILNSNLFWFFISNTSTALRGNAYRLTPEFITRFSFPDLDGNKNNELLIKLVDQMIAAQEQLNRALSDSDKKFLQQRVDILDKQINTVVYGLYGLTSDEAKIVEGE</sequence>
<keyword evidence="3" id="KW-0808">Transferase</keyword>
<dbReference type="SUPFAM" id="SSF53335">
    <property type="entry name" value="S-adenosyl-L-methionine-dependent methyltransferases"/>
    <property type="match status" value="1"/>
</dbReference>
<dbReference type="REBASE" id="646982">
    <property type="entry name" value="Tpu835ORF910P"/>
</dbReference>
<organism evidence="10 11">
    <name type="scientific">Treponema putidum</name>
    <dbReference type="NCBI Taxonomy" id="221027"/>
    <lineage>
        <taxon>Bacteria</taxon>
        <taxon>Pseudomonadati</taxon>
        <taxon>Spirochaetota</taxon>
        <taxon>Spirochaetia</taxon>
        <taxon>Spirochaetales</taxon>
        <taxon>Treponemataceae</taxon>
        <taxon>Treponema</taxon>
    </lineage>
</organism>
<dbReference type="GO" id="GO:0003677">
    <property type="term" value="F:DNA binding"/>
    <property type="evidence" value="ECO:0007669"/>
    <property type="project" value="UniProtKB-KW"/>
</dbReference>
<dbReference type="PANTHER" id="PTHR33841:SF1">
    <property type="entry name" value="DNA METHYLTRANSFERASE A"/>
    <property type="match status" value="1"/>
</dbReference>
<dbReference type="EMBL" id="CP038804">
    <property type="protein sequence ID" value="UTY32728.1"/>
    <property type="molecule type" value="Genomic_DNA"/>
</dbReference>
<dbReference type="InterPro" id="IPR011639">
    <property type="entry name" value="MethylTrfase_TaqI-like_dom"/>
</dbReference>
<dbReference type="EC" id="2.1.1.72" evidence="1"/>
<dbReference type="RefSeq" id="WP_255818392.1">
    <property type="nucleotide sequence ID" value="NZ_CP038804.1"/>
</dbReference>
<evidence type="ECO:0000256" key="6">
    <source>
        <dbReference type="ARBA" id="ARBA00023125"/>
    </source>
</evidence>
<proteinExistence type="predicted"/>
<evidence type="ECO:0000259" key="9">
    <source>
        <dbReference type="Pfam" id="PF12950"/>
    </source>
</evidence>
<dbReference type="InterPro" id="IPR002052">
    <property type="entry name" value="DNA_methylase_N6_adenine_CS"/>
</dbReference>
<evidence type="ECO:0000256" key="5">
    <source>
        <dbReference type="ARBA" id="ARBA00022747"/>
    </source>
</evidence>
<dbReference type="Proteomes" id="UP001058682">
    <property type="component" value="Chromosome"/>
</dbReference>
<keyword evidence="5" id="KW-0680">Restriction system</keyword>
<dbReference type="InterPro" id="IPR029063">
    <property type="entry name" value="SAM-dependent_MTases_sf"/>
</dbReference>
<dbReference type="InterPro" id="IPR050953">
    <property type="entry name" value="N4_N6_ade-DNA_methylase"/>
</dbReference>
<dbReference type="PANTHER" id="PTHR33841">
    <property type="entry name" value="DNA METHYLTRANSFERASE YEEA-RELATED"/>
    <property type="match status" value="1"/>
</dbReference>
<evidence type="ECO:0000313" key="10">
    <source>
        <dbReference type="EMBL" id="UTY32728.1"/>
    </source>
</evidence>
<feature type="domain" description="TaqI-like C-terminal specificity" evidence="9">
    <location>
        <begin position="790"/>
        <end position="947"/>
    </location>
</feature>
<evidence type="ECO:0000259" key="8">
    <source>
        <dbReference type="Pfam" id="PF07669"/>
    </source>
</evidence>
<dbReference type="Pfam" id="PF07669">
    <property type="entry name" value="Eco57I"/>
    <property type="match status" value="1"/>
</dbReference>
<dbReference type="Gene3D" id="3.40.50.150">
    <property type="entry name" value="Vaccinia Virus protein VP39"/>
    <property type="match status" value="1"/>
</dbReference>